<evidence type="ECO:0000313" key="1">
    <source>
        <dbReference type="EMBL" id="KAK7405282.1"/>
    </source>
</evidence>
<gene>
    <name evidence="1" type="ORF">VNO78_06482</name>
</gene>
<accession>A0AAN9T262</accession>
<sequence length="77" mass="8491">MVSSSSSEKSNSSSLPFEGTSFQMLRKDLGYIPKDLNRGVVLHDINEEMKAICGHSEWLVAVFALIHIAVGMPIRIT</sequence>
<protein>
    <submittedName>
        <fullName evidence="1">Uncharacterized protein</fullName>
    </submittedName>
</protein>
<dbReference type="EMBL" id="JAYMYS010000002">
    <property type="protein sequence ID" value="KAK7405282.1"/>
    <property type="molecule type" value="Genomic_DNA"/>
</dbReference>
<evidence type="ECO:0000313" key="2">
    <source>
        <dbReference type="Proteomes" id="UP001386955"/>
    </source>
</evidence>
<name>A0AAN9T262_PSOTE</name>
<proteinExistence type="predicted"/>
<dbReference type="AlphaFoldDB" id="A0AAN9T262"/>
<reference evidence="1 2" key="1">
    <citation type="submission" date="2024-01" db="EMBL/GenBank/DDBJ databases">
        <title>The genomes of 5 underutilized Papilionoideae crops provide insights into root nodulation and disease resistanc.</title>
        <authorList>
            <person name="Jiang F."/>
        </authorList>
    </citation>
    <scope>NUCLEOTIDE SEQUENCE [LARGE SCALE GENOMIC DNA]</scope>
    <source>
        <strain evidence="1">DUOXIRENSHENG_FW03</strain>
        <tissue evidence="1">Leaves</tissue>
    </source>
</reference>
<dbReference type="Proteomes" id="UP001386955">
    <property type="component" value="Unassembled WGS sequence"/>
</dbReference>
<comment type="caution">
    <text evidence="1">The sequence shown here is derived from an EMBL/GenBank/DDBJ whole genome shotgun (WGS) entry which is preliminary data.</text>
</comment>
<keyword evidence="2" id="KW-1185">Reference proteome</keyword>
<organism evidence="1 2">
    <name type="scientific">Psophocarpus tetragonolobus</name>
    <name type="common">Winged bean</name>
    <name type="synonym">Dolichos tetragonolobus</name>
    <dbReference type="NCBI Taxonomy" id="3891"/>
    <lineage>
        <taxon>Eukaryota</taxon>
        <taxon>Viridiplantae</taxon>
        <taxon>Streptophyta</taxon>
        <taxon>Embryophyta</taxon>
        <taxon>Tracheophyta</taxon>
        <taxon>Spermatophyta</taxon>
        <taxon>Magnoliopsida</taxon>
        <taxon>eudicotyledons</taxon>
        <taxon>Gunneridae</taxon>
        <taxon>Pentapetalae</taxon>
        <taxon>rosids</taxon>
        <taxon>fabids</taxon>
        <taxon>Fabales</taxon>
        <taxon>Fabaceae</taxon>
        <taxon>Papilionoideae</taxon>
        <taxon>50 kb inversion clade</taxon>
        <taxon>NPAAA clade</taxon>
        <taxon>indigoferoid/millettioid clade</taxon>
        <taxon>Phaseoleae</taxon>
        <taxon>Psophocarpus</taxon>
    </lineage>
</organism>